<dbReference type="GO" id="GO:0046872">
    <property type="term" value="F:metal ion binding"/>
    <property type="evidence" value="ECO:0007669"/>
    <property type="project" value="UniProtKB-KW"/>
</dbReference>
<protein>
    <submittedName>
        <fullName evidence="5">Hydroxymethylglutaryl-CoA lyase</fullName>
        <ecNumber evidence="5">4.1.3.4</ecNumber>
    </submittedName>
</protein>
<comment type="caution">
    <text evidence="5">The sequence shown here is derived from an EMBL/GenBank/DDBJ whole genome shotgun (WGS) entry which is preliminary data.</text>
</comment>
<dbReference type="PANTHER" id="PTHR42738:SF7">
    <property type="entry name" value="HYDROXYMETHYLGLUTARYL-COA LYASE"/>
    <property type="match status" value="1"/>
</dbReference>
<dbReference type="SUPFAM" id="SSF51569">
    <property type="entry name" value="Aldolase"/>
    <property type="match status" value="1"/>
</dbReference>
<dbReference type="EMBL" id="APKE01000019">
    <property type="protein sequence ID" value="KAF0676090.1"/>
    <property type="molecule type" value="Genomic_DNA"/>
</dbReference>
<evidence type="ECO:0000313" key="5">
    <source>
        <dbReference type="EMBL" id="KAF0676090.1"/>
    </source>
</evidence>
<dbReference type="EC" id="4.1.3.4" evidence="5"/>
<evidence type="ECO:0000313" key="6">
    <source>
        <dbReference type="Proteomes" id="UP000698242"/>
    </source>
</evidence>
<dbReference type="PROSITE" id="PS50991">
    <property type="entry name" value="PYR_CT"/>
    <property type="match status" value="1"/>
</dbReference>
<keyword evidence="2" id="KW-0479">Metal-binding</keyword>
<dbReference type="InterPro" id="IPR043594">
    <property type="entry name" value="HMGL"/>
</dbReference>
<dbReference type="AlphaFoldDB" id="A0A921NV61"/>
<dbReference type="CDD" id="cd07938">
    <property type="entry name" value="DRE_TIM_HMGL"/>
    <property type="match status" value="1"/>
</dbReference>
<evidence type="ECO:0000259" key="4">
    <source>
        <dbReference type="PROSITE" id="PS50991"/>
    </source>
</evidence>
<dbReference type="Proteomes" id="UP000698242">
    <property type="component" value="Unassembled WGS sequence"/>
</dbReference>
<organism evidence="5 6">
    <name type="scientific">Profundibacterium mesophilum KAUST100406-0324</name>
    <dbReference type="NCBI Taxonomy" id="1037889"/>
    <lineage>
        <taxon>Bacteria</taxon>
        <taxon>Pseudomonadati</taxon>
        <taxon>Pseudomonadota</taxon>
        <taxon>Alphaproteobacteria</taxon>
        <taxon>Rhodobacterales</taxon>
        <taxon>Roseobacteraceae</taxon>
        <taxon>Profundibacterium</taxon>
    </lineage>
</organism>
<evidence type="ECO:0000256" key="2">
    <source>
        <dbReference type="ARBA" id="ARBA00022723"/>
    </source>
</evidence>
<dbReference type="InterPro" id="IPR013785">
    <property type="entry name" value="Aldolase_TIM"/>
</dbReference>
<gene>
    <name evidence="5" type="primary">hmgL</name>
    <name evidence="5" type="ORF">PMES_01654</name>
</gene>
<evidence type="ECO:0000256" key="1">
    <source>
        <dbReference type="ARBA" id="ARBA00009405"/>
    </source>
</evidence>
<comment type="similarity">
    <text evidence="1">Belongs to the HMG-CoA lyase family.</text>
</comment>
<dbReference type="GO" id="GO:0006552">
    <property type="term" value="P:L-leucine catabolic process"/>
    <property type="evidence" value="ECO:0007669"/>
    <property type="project" value="TreeGrafter"/>
</dbReference>
<keyword evidence="6" id="KW-1185">Reference proteome</keyword>
<dbReference type="PANTHER" id="PTHR42738">
    <property type="entry name" value="HYDROXYMETHYLGLUTARYL-COA LYASE"/>
    <property type="match status" value="1"/>
</dbReference>
<dbReference type="Pfam" id="PF00682">
    <property type="entry name" value="HMGL-like"/>
    <property type="match status" value="1"/>
</dbReference>
<dbReference type="RefSeq" id="WP_159965218.1">
    <property type="nucleotide sequence ID" value="NZ_APKE01000019.1"/>
</dbReference>
<accession>A0A921NV61</accession>
<name>A0A921NV61_9RHOB</name>
<dbReference type="GO" id="GO:0004419">
    <property type="term" value="F:hydroxymethylglutaryl-CoA lyase activity"/>
    <property type="evidence" value="ECO:0007669"/>
    <property type="project" value="UniProtKB-EC"/>
</dbReference>
<feature type="domain" description="Pyruvate carboxyltransferase" evidence="4">
    <location>
        <begin position="5"/>
        <end position="273"/>
    </location>
</feature>
<evidence type="ECO:0000256" key="3">
    <source>
        <dbReference type="ARBA" id="ARBA00023239"/>
    </source>
</evidence>
<sequence length="300" mass="30990">MTRRPHICEVAPRDGFQSIADPLPTDIKIGIIRDLVAAGCPRVEIGSFVSPKAIPQMADMSEIAAAVMDLPARLCALVPNIRGAENAISAGVKEVCYVFSVSEAHNQSNVRQTVAQSLDGLAAVASALPSDVALRIDVATAFDCPFDGTVPLDDVLAAVRRCAEIAPEAEIALCDTTGRANPFAVRNRFHAAMAVEGTAGNVWAYHGHDTFGQGVANALAAWDAGVDAFDTAAAGLGGCPFAPGATGNTATEDLVFAFNEGGFDTGIDMDGLLSVADRIAALPGGVVGGHLRQVPRNRAA</sequence>
<dbReference type="NCBIfam" id="NF004283">
    <property type="entry name" value="PRK05692.1"/>
    <property type="match status" value="1"/>
</dbReference>
<keyword evidence="3 5" id="KW-0456">Lyase</keyword>
<proteinExistence type="inferred from homology"/>
<dbReference type="InterPro" id="IPR000891">
    <property type="entry name" value="PYR_CT"/>
</dbReference>
<dbReference type="Gene3D" id="3.20.20.70">
    <property type="entry name" value="Aldolase class I"/>
    <property type="match status" value="1"/>
</dbReference>
<dbReference type="GO" id="GO:0046951">
    <property type="term" value="P:ketone body biosynthetic process"/>
    <property type="evidence" value="ECO:0007669"/>
    <property type="project" value="TreeGrafter"/>
</dbReference>
<dbReference type="OrthoDB" id="9784013at2"/>
<reference evidence="5" key="1">
    <citation type="submission" date="2013-03" db="EMBL/GenBank/DDBJ databases">
        <title>Genome Sequence of the Profundibacterium mesophilum strain KAUST100406-0324T from Red Sea, a novel genus in the family Rhodobacteraceae.</title>
        <authorList>
            <person name="Essack M."/>
            <person name="Alam I."/>
            <person name="Lafi F."/>
            <person name="Alawi W."/>
            <person name="Kamanu F."/>
            <person name="Al-Suwailem A."/>
            <person name="Lee O.O."/>
            <person name="Xu Y."/>
            <person name="Bajic V."/>
            <person name="Qian P.-Y."/>
            <person name="Archer J."/>
        </authorList>
    </citation>
    <scope>NUCLEOTIDE SEQUENCE</scope>
    <source>
        <strain evidence="5">KAUST100406-0324</strain>
    </source>
</reference>